<dbReference type="AlphaFoldDB" id="A0A7X9ZWD2"/>
<keyword evidence="3" id="KW-0012">Acyltransferase</keyword>
<dbReference type="InterPro" id="IPR002656">
    <property type="entry name" value="Acyl_transf_3_dom"/>
</dbReference>
<evidence type="ECO:0000259" key="2">
    <source>
        <dbReference type="Pfam" id="PF01757"/>
    </source>
</evidence>
<feature type="transmembrane region" description="Helical" evidence="1">
    <location>
        <begin position="51"/>
        <end position="67"/>
    </location>
</feature>
<comment type="caution">
    <text evidence="3">The sequence shown here is derived from an EMBL/GenBank/DDBJ whole genome shotgun (WGS) entry which is preliminary data.</text>
</comment>
<feature type="transmembrane region" description="Helical" evidence="1">
    <location>
        <begin position="12"/>
        <end position="31"/>
    </location>
</feature>
<feature type="transmembrane region" description="Helical" evidence="1">
    <location>
        <begin position="134"/>
        <end position="153"/>
    </location>
</feature>
<feature type="transmembrane region" description="Helical" evidence="1">
    <location>
        <begin position="87"/>
        <end position="104"/>
    </location>
</feature>
<dbReference type="GO" id="GO:0000271">
    <property type="term" value="P:polysaccharide biosynthetic process"/>
    <property type="evidence" value="ECO:0007669"/>
    <property type="project" value="TreeGrafter"/>
</dbReference>
<feature type="transmembrane region" description="Helical" evidence="1">
    <location>
        <begin position="318"/>
        <end position="338"/>
    </location>
</feature>
<dbReference type="PANTHER" id="PTHR23028:SF131">
    <property type="entry name" value="BLR2367 PROTEIN"/>
    <property type="match status" value="1"/>
</dbReference>
<reference evidence="3 4" key="1">
    <citation type="submission" date="2020-04" db="EMBL/GenBank/DDBJ databases">
        <title>Sphingobium sp. AR-3-1 isolated from Arctic soil.</title>
        <authorList>
            <person name="Dahal R.H."/>
            <person name="Chaudhary D.K."/>
        </authorList>
    </citation>
    <scope>NUCLEOTIDE SEQUENCE [LARGE SCALE GENOMIC DNA]</scope>
    <source>
        <strain evidence="3 4">AR-3-1</strain>
    </source>
</reference>
<sequence>MDNRAELVGIQFLRGFCALGVVVGHCAAMIADPKYGGLSLLGGALESGSSGVDIFFVISGFIMSVVVLKGSDLRPRMTLSAYATRRFVRIVPMMWLAILSYALLQRGFARDAIDWAAYARAAFLIPYSYVKPDIIWTLRQELIFYSLFALSFFGPRASRWLLLAWVVSPIAYVAFLPSWGATTGYIDSPWSILFSSVNIEFGMGVGLGLFWNRMSPPSDWRLPVHPFIGIGVLLTAILAVYWCGGLISQTLPSVIFLGLCGTGLVLVSARSHCPQGWLTRLGGLLGDASYSIYLFHLHVLAGLLALRAKFAILPNAPLAILLAVLVATSSSILIHLLVEQPMTGWMRRALARRAKASPTGSQEQGRAPDAAV</sequence>
<organism evidence="3 4">
    <name type="scientific">Sphingobium psychrophilum</name>
    <dbReference type="NCBI Taxonomy" id="2728834"/>
    <lineage>
        <taxon>Bacteria</taxon>
        <taxon>Pseudomonadati</taxon>
        <taxon>Pseudomonadota</taxon>
        <taxon>Alphaproteobacteria</taxon>
        <taxon>Sphingomonadales</taxon>
        <taxon>Sphingomonadaceae</taxon>
        <taxon>Sphingobium</taxon>
    </lineage>
</organism>
<keyword evidence="1" id="KW-0812">Transmembrane</keyword>
<proteinExistence type="predicted"/>
<evidence type="ECO:0000256" key="1">
    <source>
        <dbReference type="SAM" id="Phobius"/>
    </source>
</evidence>
<evidence type="ECO:0000313" key="3">
    <source>
        <dbReference type="EMBL" id="NML13284.1"/>
    </source>
</evidence>
<protein>
    <submittedName>
        <fullName evidence="3">Acyltransferase</fullName>
    </submittedName>
</protein>
<keyword evidence="1" id="KW-1133">Transmembrane helix</keyword>
<dbReference type="Proteomes" id="UP000519023">
    <property type="component" value="Unassembled WGS sequence"/>
</dbReference>
<dbReference type="EMBL" id="JABBFV010000050">
    <property type="protein sequence ID" value="NML13284.1"/>
    <property type="molecule type" value="Genomic_DNA"/>
</dbReference>
<dbReference type="Pfam" id="PF01757">
    <property type="entry name" value="Acyl_transf_3"/>
    <property type="match status" value="1"/>
</dbReference>
<name>A0A7X9ZWD2_9SPHN</name>
<feature type="transmembrane region" description="Helical" evidence="1">
    <location>
        <begin position="250"/>
        <end position="269"/>
    </location>
</feature>
<gene>
    <name evidence="3" type="ORF">HHL08_24740</name>
</gene>
<evidence type="ECO:0000313" key="4">
    <source>
        <dbReference type="Proteomes" id="UP000519023"/>
    </source>
</evidence>
<dbReference type="PANTHER" id="PTHR23028">
    <property type="entry name" value="ACETYLTRANSFERASE"/>
    <property type="match status" value="1"/>
</dbReference>
<keyword evidence="3" id="KW-0808">Transferase</keyword>
<feature type="transmembrane region" description="Helical" evidence="1">
    <location>
        <begin position="192"/>
        <end position="212"/>
    </location>
</feature>
<keyword evidence="1" id="KW-0472">Membrane</keyword>
<feature type="domain" description="Acyltransferase 3" evidence="2">
    <location>
        <begin position="9"/>
        <end position="334"/>
    </location>
</feature>
<feature type="transmembrane region" description="Helical" evidence="1">
    <location>
        <begin position="224"/>
        <end position="244"/>
    </location>
</feature>
<keyword evidence="4" id="KW-1185">Reference proteome</keyword>
<feature type="transmembrane region" description="Helical" evidence="1">
    <location>
        <begin position="160"/>
        <end position="180"/>
    </location>
</feature>
<dbReference type="InterPro" id="IPR050879">
    <property type="entry name" value="Acyltransferase_3"/>
</dbReference>
<dbReference type="GO" id="GO:0016747">
    <property type="term" value="F:acyltransferase activity, transferring groups other than amino-acyl groups"/>
    <property type="evidence" value="ECO:0007669"/>
    <property type="project" value="InterPro"/>
</dbReference>
<dbReference type="GO" id="GO:0016020">
    <property type="term" value="C:membrane"/>
    <property type="evidence" value="ECO:0007669"/>
    <property type="project" value="TreeGrafter"/>
</dbReference>
<dbReference type="RefSeq" id="WP_169575535.1">
    <property type="nucleotide sequence ID" value="NZ_JABBFV010000050.1"/>
</dbReference>
<feature type="transmembrane region" description="Helical" evidence="1">
    <location>
        <begin position="290"/>
        <end position="312"/>
    </location>
</feature>
<accession>A0A7X9ZWD2</accession>